<comment type="caution">
    <text evidence="1">The sequence shown here is derived from an EMBL/GenBank/DDBJ whole genome shotgun (WGS) entry which is preliminary data.</text>
</comment>
<gene>
    <name evidence="1" type="ORF">J2Z31_005969</name>
</gene>
<name>A0ABS4R961_9HYPH</name>
<dbReference type="CDD" id="cd16400">
    <property type="entry name" value="ParB_Srx_like_nuclease"/>
    <property type="match status" value="1"/>
</dbReference>
<dbReference type="EMBL" id="JAGILA010000014">
    <property type="protein sequence ID" value="MBP2239422.1"/>
    <property type="molecule type" value="Genomic_DNA"/>
</dbReference>
<dbReference type="Proteomes" id="UP000730739">
    <property type="component" value="Unassembled WGS sequence"/>
</dbReference>
<dbReference type="SUPFAM" id="SSF110849">
    <property type="entry name" value="ParB/Sulfiredoxin"/>
    <property type="match status" value="1"/>
</dbReference>
<reference evidence="1 2" key="1">
    <citation type="submission" date="2021-03" db="EMBL/GenBank/DDBJ databases">
        <title>Genomic Encyclopedia of Type Strains, Phase IV (KMG-IV): sequencing the most valuable type-strain genomes for metagenomic binning, comparative biology and taxonomic classification.</title>
        <authorList>
            <person name="Goeker M."/>
        </authorList>
    </citation>
    <scope>NUCLEOTIDE SEQUENCE [LARGE SCALE GENOMIC DNA]</scope>
    <source>
        <strain evidence="1 2">DSM 13372</strain>
    </source>
</reference>
<sequence>MLMRYYLLQPNNLTPTEEVDCRHVLELEEEILQAKFWKAPIAVHKEALFVMDGHHRLAVAKRLQLRVLPAILLDYHGVRVDAWRPGEIVTPEIIFAMARSGRKFPAKTTKHVFDAQFPECKIPLRDLGYDRDKGP</sequence>
<dbReference type="Gene3D" id="3.90.1530.10">
    <property type="entry name" value="Conserved hypothetical protein from pyrococcus furiosus pfu- 392566-001, ParB domain"/>
    <property type="match status" value="1"/>
</dbReference>
<protein>
    <recommendedName>
        <fullName evidence="3">ParB/Sulfiredoxin domain-containing protein</fullName>
    </recommendedName>
</protein>
<accession>A0ABS4R961</accession>
<dbReference type="InterPro" id="IPR036086">
    <property type="entry name" value="ParB/Sulfiredoxin_sf"/>
</dbReference>
<proteinExistence type="predicted"/>
<organism evidence="1 2">
    <name type="scientific">Sinorhizobium kostiense</name>
    <dbReference type="NCBI Taxonomy" id="76747"/>
    <lineage>
        <taxon>Bacteria</taxon>
        <taxon>Pseudomonadati</taxon>
        <taxon>Pseudomonadota</taxon>
        <taxon>Alphaproteobacteria</taxon>
        <taxon>Hyphomicrobiales</taxon>
        <taxon>Rhizobiaceae</taxon>
        <taxon>Sinorhizobium/Ensifer group</taxon>
        <taxon>Sinorhizobium</taxon>
    </lineage>
</organism>
<evidence type="ECO:0000313" key="2">
    <source>
        <dbReference type="Proteomes" id="UP000730739"/>
    </source>
</evidence>
<evidence type="ECO:0000313" key="1">
    <source>
        <dbReference type="EMBL" id="MBP2239422.1"/>
    </source>
</evidence>
<keyword evidence="2" id="KW-1185">Reference proteome</keyword>
<evidence type="ECO:0008006" key="3">
    <source>
        <dbReference type="Google" id="ProtNLM"/>
    </source>
</evidence>